<dbReference type="EMBL" id="KL197721">
    <property type="protein sequence ID" value="KDQ56576.1"/>
    <property type="molecule type" value="Genomic_DNA"/>
</dbReference>
<dbReference type="AlphaFoldDB" id="A0A067Q1U2"/>
<protein>
    <submittedName>
        <fullName evidence="1">Uncharacterized protein</fullName>
    </submittedName>
</protein>
<keyword evidence="2" id="KW-1185">Reference proteome</keyword>
<accession>A0A067Q1U2</accession>
<proteinExistence type="predicted"/>
<evidence type="ECO:0000313" key="1">
    <source>
        <dbReference type="EMBL" id="KDQ56576.1"/>
    </source>
</evidence>
<evidence type="ECO:0000313" key="2">
    <source>
        <dbReference type="Proteomes" id="UP000027265"/>
    </source>
</evidence>
<sequence length="149" mass="16370">MLVHDFADPFDLRFYQFAKLRSFSPLTHRNMPVRCNIDRVQVVGNLLAAEKVVNSLAVNLTEEASIVQNVDNAINLALLTVRTVAQSYIKGTVPASYIRLKVVGNITIAKAELHTLNTTDSTTQTEIKQAEQLQDDSLIAAEGIVANCS</sequence>
<gene>
    <name evidence="1" type="ORF">JAAARDRAFT_295534</name>
</gene>
<reference evidence="2" key="1">
    <citation type="journal article" date="2014" name="Proc. Natl. Acad. Sci. U.S.A.">
        <title>Extensive sampling of basidiomycete genomes demonstrates inadequacy of the white-rot/brown-rot paradigm for wood decay fungi.</title>
        <authorList>
            <person name="Riley R."/>
            <person name="Salamov A.A."/>
            <person name="Brown D.W."/>
            <person name="Nagy L.G."/>
            <person name="Floudas D."/>
            <person name="Held B.W."/>
            <person name="Levasseur A."/>
            <person name="Lombard V."/>
            <person name="Morin E."/>
            <person name="Otillar R."/>
            <person name="Lindquist E.A."/>
            <person name="Sun H."/>
            <person name="LaButti K.M."/>
            <person name="Schmutz J."/>
            <person name="Jabbour D."/>
            <person name="Luo H."/>
            <person name="Baker S.E."/>
            <person name="Pisabarro A.G."/>
            <person name="Walton J.D."/>
            <person name="Blanchette R.A."/>
            <person name="Henrissat B."/>
            <person name="Martin F."/>
            <person name="Cullen D."/>
            <person name="Hibbett D.S."/>
            <person name="Grigoriev I.V."/>
        </authorList>
    </citation>
    <scope>NUCLEOTIDE SEQUENCE [LARGE SCALE GENOMIC DNA]</scope>
    <source>
        <strain evidence="2">MUCL 33604</strain>
    </source>
</reference>
<dbReference type="HOGENOM" id="CLU_1749926_0_0_1"/>
<dbReference type="InParanoid" id="A0A067Q1U2"/>
<organism evidence="1 2">
    <name type="scientific">Jaapia argillacea MUCL 33604</name>
    <dbReference type="NCBI Taxonomy" id="933084"/>
    <lineage>
        <taxon>Eukaryota</taxon>
        <taxon>Fungi</taxon>
        <taxon>Dikarya</taxon>
        <taxon>Basidiomycota</taxon>
        <taxon>Agaricomycotina</taxon>
        <taxon>Agaricomycetes</taxon>
        <taxon>Agaricomycetidae</taxon>
        <taxon>Jaapiales</taxon>
        <taxon>Jaapiaceae</taxon>
        <taxon>Jaapia</taxon>
    </lineage>
</organism>
<dbReference type="Proteomes" id="UP000027265">
    <property type="component" value="Unassembled WGS sequence"/>
</dbReference>
<name>A0A067Q1U2_9AGAM</name>